<evidence type="ECO:0000313" key="7">
    <source>
        <dbReference type="EMBL" id="KAF2834373.1"/>
    </source>
</evidence>
<keyword evidence="1" id="KW-0479">Metal-binding</keyword>
<evidence type="ECO:0000256" key="4">
    <source>
        <dbReference type="ARBA" id="ARBA00023163"/>
    </source>
</evidence>
<keyword evidence="4" id="KW-0804">Transcription</keyword>
<dbReference type="EMBL" id="MU006120">
    <property type="protein sequence ID" value="KAF2834373.1"/>
    <property type="molecule type" value="Genomic_DNA"/>
</dbReference>
<proteinExistence type="predicted"/>
<gene>
    <name evidence="7" type="ORF">M501DRAFT_1035360</name>
</gene>
<comment type="caution">
    <text evidence="7">The sequence shown here is derived from an EMBL/GenBank/DDBJ whole genome shotgun (WGS) entry which is preliminary data.</text>
</comment>
<keyword evidence="2" id="KW-0862">Zinc</keyword>
<dbReference type="OrthoDB" id="5423818at2759"/>
<evidence type="ECO:0000256" key="3">
    <source>
        <dbReference type="ARBA" id="ARBA00023015"/>
    </source>
</evidence>
<reference evidence="7" key="1">
    <citation type="journal article" date="2020" name="Stud. Mycol.">
        <title>101 Dothideomycetes genomes: a test case for predicting lifestyles and emergence of pathogens.</title>
        <authorList>
            <person name="Haridas S."/>
            <person name="Albert R."/>
            <person name="Binder M."/>
            <person name="Bloem J."/>
            <person name="Labutti K."/>
            <person name="Salamov A."/>
            <person name="Andreopoulos B."/>
            <person name="Baker S."/>
            <person name="Barry K."/>
            <person name="Bills G."/>
            <person name="Bluhm B."/>
            <person name="Cannon C."/>
            <person name="Castanera R."/>
            <person name="Culley D."/>
            <person name="Daum C."/>
            <person name="Ezra D."/>
            <person name="Gonzalez J."/>
            <person name="Henrissat B."/>
            <person name="Kuo A."/>
            <person name="Liang C."/>
            <person name="Lipzen A."/>
            <person name="Lutzoni F."/>
            <person name="Magnuson J."/>
            <person name="Mondo S."/>
            <person name="Nolan M."/>
            <person name="Ohm R."/>
            <person name="Pangilinan J."/>
            <person name="Park H.-J."/>
            <person name="Ramirez L."/>
            <person name="Alfaro M."/>
            <person name="Sun H."/>
            <person name="Tritt A."/>
            <person name="Yoshinaga Y."/>
            <person name="Zwiers L.-H."/>
            <person name="Turgeon B."/>
            <person name="Goodwin S."/>
            <person name="Spatafora J."/>
            <person name="Crous P."/>
            <person name="Grigoriev I."/>
        </authorList>
    </citation>
    <scope>NUCLEOTIDE SEQUENCE</scope>
    <source>
        <strain evidence="7">CBS 101060</strain>
    </source>
</reference>
<dbReference type="PANTHER" id="PTHR47660:SF3">
    <property type="entry name" value="FINGER DOMAIN PROTEIN, PUTATIVE (AFU_ORTHOLOGUE AFUA_4G03310)-RELATED"/>
    <property type="match status" value="1"/>
</dbReference>
<organism evidence="7 8">
    <name type="scientific">Patellaria atrata CBS 101060</name>
    <dbReference type="NCBI Taxonomy" id="1346257"/>
    <lineage>
        <taxon>Eukaryota</taxon>
        <taxon>Fungi</taxon>
        <taxon>Dikarya</taxon>
        <taxon>Ascomycota</taxon>
        <taxon>Pezizomycotina</taxon>
        <taxon>Dothideomycetes</taxon>
        <taxon>Dothideomycetes incertae sedis</taxon>
        <taxon>Patellariales</taxon>
        <taxon>Patellariaceae</taxon>
        <taxon>Patellaria</taxon>
    </lineage>
</organism>
<dbReference type="PRINTS" id="PR00755">
    <property type="entry name" value="AFLATOXINBRP"/>
</dbReference>
<keyword evidence="3" id="KW-0805">Transcription regulation</keyword>
<dbReference type="CDD" id="cd00067">
    <property type="entry name" value="GAL4"/>
    <property type="match status" value="1"/>
</dbReference>
<dbReference type="SMART" id="SM00066">
    <property type="entry name" value="GAL4"/>
    <property type="match status" value="1"/>
</dbReference>
<dbReference type="SUPFAM" id="SSF57701">
    <property type="entry name" value="Zn2/Cys6 DNA-binding domain"/>
    <property type="match status" value="1"/>
</dbReference>
<protein>
    <recommendedName>
        <fullName evidence="6">Zn(2)-C6 fungal-type domain-containing protein</fullName>
    </recommendedName>
</protein>
<keyword evidence="8" id="KW-1185">Reference proteome</keyword>
<dbReference type="PANTHER" id="PTHR47660">
    <property type="entry name" value="TRANSCRIPTION FACTOR WITH C2H2 AND ZN(2)-CYS(6) DNA BINDING DOMAIN (EUROFUNG)-RELATED-RELATED"/>
    <property type="match status" value="1"/>
</dbReference>
<dbReference type="Gene3D" id="4.10.240.10">
    <property type="entry name" value="Zn(2)-C6 fungal-type DNA-binding domain"/>
    <property type="match status" value="1"/>
</dbReference>
<keyword evidence="5" id="KW-0539">Nucleus</keyword>
<sequence length="488" mass="55096">MDAGGQLNPYIYDLLARHRRRCQPKKVFSKRKACTECVRSKQKCCYTQPTCPRCAKRGFRCEYVTPNAAIGENNTVDVNPDSEMTEDTSMPHANTSIAPAILPQNVTSAHAMWDYRLDTPPHSWSTDLLTFAPQNDSIETIIAETTAENTIPLNTNSSLYEGETLPVDSTTWSGISLPSIPSVTLADSNIDSMLNDVPEQGISLAKLVHVLQEYPKLFLRDGYRSPIIHRELYHHGSTRDITEMQRSSIAISCAVGFDLKESCTFTQRVINSERTRLVETFHALSCVDEMDALHAMLLYEITELRECLNDGERWRSGSRPKGLHRLLLLKMTKRFCESHPEAYNDSTQISYREDISFGSASKAWNTWYVAEAARRLIFLVNITNFLAGIDPGSGRQSPYYEPLSDDLILNMSLPSSTALWEARCEADWLDSLRQLEMGMQSGGKDTIRRLLDTHTKDDIRMIYSNDYGLGNSNDFRGFVILAALEQFS</sequence>
<dbReference type="GO" id="GO:0000981">
    <property type="term" value="F:DNA-binding transcription factor activity, RNA polymerase II-specific"/>
    <property type="evidence" value="ECO:0007669"/>
    <property type="project" value="InterPro"/>
</dbReference>
<dbReference type="InterPro" id="IPR001138">
    <property type="entry name" value="Zn2Cys6_DnaBD"/>
</dbReference>
<evidence type="ECO:0000256" key="2">
    <source>
        <dbReference type="ARBA" id="ARBA00022833"/>
    </source>
</evidence>
<name>A0A9P4VKE3_9PEZI</name>
<evidence type="ECO:0000259" key="6">
    <source>
        <dbReference type="PROSITE" id="PS50048"/>
    </source>
</evidence>
<dbReference type="Proteomes" id="UP000799429">
    <property type="component" value="Unassembled WGS sequence"/>
</dbReference>
<accession>A0A9P4VKE3</accession>
<evidence type="ECO:0000313" key="8">
    <source>
        <dbReference type="Proteomes" id="UP000799429"/>
    </source>
</evidence>
<dbReference type="InterPro" id="IPR036864">
    <property type="entry name" value="Zn2-C6_fun-type_DNA-bd_sf"/>
</dbReference>
<feature type="domain" description="Zn(2)-C6 fungal-type" evidence="6">
    <location>
        <begin position="33"/>
        <end position="63"/>
    </location>
</feature>
<dbReference type="GO" id="GO:0008270">
    <property type="term" value="F:zinc ion binding"/>
    <property type="evidence" value="ECO:0007669"/>
    <property type="project" value="InterPro"/>
</dbReference>
<evidence type="ECO:0000256" key="1">
    <source>
        <dbReference type="ARBA" id="ARBA00022723"/>
    </source>
</evidence>
<dbReference type="AlphaFoldDB" id="A0A9P4VKE3"/>
<evidence type="ECO:0000256" key="5">
    <source>
        <dbReference type="ARBA" id="ARBA00023242"/>
    </source>
</evidence>
<dbReference type="PROSITE" id="PS50048">
    <property type="entry name" value="ZN2_CY6_FUNGAL_2"/>
    <property type="match status" value="1"/>
</dbReference>